<proteinExistence type="predicted"/>
<accession>A0A381T6B6</accession>
<evidence type="ECO:0000313" key="2">
    <source>
        <dbReference type="EMBL" id="SVA11722.1"/>
    </source>
</evidence>
<dbReference type="InterPro" id="IPR037401">
    <property type="entry name" value="SnoaL-like"/>
</dbReference>
<organism evidence="2">
    <name type="scientific">marine metagenome</name>
    <dbReference type="NCBI Taxonomy" id="408172"/>
    <lineage>
        <taxon>unclassified sequences</taxon>
        <taxon>metagenomes</taxon>
        <taxon>ecological metagenomes</taxon>
    </lineage>
</organism>
<sequence length="146" mass="15594">MKSLPIIFVLCLMSSLAPGSADAQEADVRAAVEATLAALNARDVPTYASFYHEDTRGFFVDRSNMIEGFSSLAVRAAFLTGLRLDVVMSDLNVKVYGDAAVAGAVFQGSVTLPGGAVATGTWRYSETRVLEDGTWKVVQYHVSQAP</sequence>
<dbReference type="AlphaFoldDB" id="A0A381T6B6"/>
<dbReference type="InterPro" id="IPR032710">
    <property type="entry name" value="NTF2-like_dom_sf"/>
</dbReference>
<dbReference type="EMBL" id="UINC01004092">
    <property type="protein sequence ID" value="SVA11722.1"/>
    <property type="molecule type" value="Genomic_DNA"/>
</dbReference>
<feature type="domain" description="SnoaL-like" evidence="1">
    <location>
        <begin position="28"/>
        <end position="144"/>
    </location>
</feature>
<dbReference type="SUPFAM" id="SSF54427">
    <property type="entry name" value="NTF2-like"/>
    <property type="match status" value="1"/>
</dbReference>
<reference evidence="2" key="1">
    <citation type="submission" date="2018-05" db="EMBL/GenBank/DDBJ databases">
        <authorList>
            <person name="Lanie J.A."/>
            <person name="Ng W.-L."/>
            <person name="Kazmierczak K.M."/>
            <person name="Andrzejewski T.M."/>
            <person name="Davidsen T.M."/>
            <person name="Wayne K.J."/>
            <person name="Tettelin H."/>
            <person name="Glass J.I."/>
            <person name="Rusch D."/>
            <person name="Podicherti R."/>
            <person name="Tsui H.-C.T."/>
            <person name="Winkler M.E."/>
        </authorList>
    </citation>
    <scope>NUCLEOTIDE SEQUENCE</scope>
</reference>
<dbReference type="Gene3D" id="3.10.450.50">
    <property type="match status" value="1"/>
</dbReference>
<gene>
    <name evidence="2" type="ORF">METZ01_LOCUS64576</name>
</gene>
<evidence type="ECO:0000259" key="1">
    <source>
        <dbReference type="Pfam" id="PF13474"/>
    </source>
</evidence>
<name>A0A381T6B6_9ZZZZ</name>
<protein>
    <recommendedName>
        <fullName evidence="1">SnoaL-like domain-containing protein</fullName>
    </recommendedName>
</protein>
<dbReference type="Pfam" id="PF13474">
    <property type="entry name" value="SnoaL_3"/>
    <property type="match status" value="1"/>
</dbReference>